<sequence length="206" mass="23786">MAETTTSKNLLLIFTRNPEYGKVKTRLAKDVGDQTALEIYRFLLDHTVKITKPISAEKRVYYSEEIKTSDLWNAEIFQKKKQYGTDLGERIKNAFAEGFKDGYEKIAIIGSDLFDIDSKDLEKAFEALESNQVVIGPAEDGGYYLLGMTQLREELFENKTWGTDTVLKETKENLTNINYKLLEERNDVDYYSDIKDHPAFSQFFTK</sequence>
<protein>
    <submittedName>
        <fullName evidence="1">TIGR04282 family arsenosugar biosynthesis glycosyltransferase</fullName>
    </submittedName>
</protein>
<keyword evidence="2" id="KW-1185">Reference proteome</keyword>
<evidence type="ECO:0000313" key="2">
    <source>
        <dbReference type="Proteomes" id="UP001595793"/>
    </source>
</evidence>
<evidence type="ECO:0000313" key="1">
    <source>
        <dbReference type="EMBL" id="MFC4027079.1"/>
    </source>
</evidence>
<reference evidence="2" key="1">
    <citation type="journal article" date="2019" name="Int. J. Syst. Evol. Microbiol.">
        <title>The Global Catalogue of Microorganisms (GCM) 10K type strain sequencing project: providing services to taxonomists for standard genome sequencing and annotation.</title>
        <authorList>
            <consortium name="The Broad Institute Genomics Platform"/>
            <consortium name="The Broad Institute Genome Sequencing Center for Infectious Disease"/>
            <person name="Wu L."/>
            <person name="Ma J."/>
        </authorList>
    </citation>
    <scope>NUCLEOTIDE SEQUENCE [LARGE SCALE GENOMIC DNA]</scope>
    <source>
        <strain evidence="2">CECT 9128</strain>
    </source>
</reference>
<dbReference type="Proteomes" id="UP001595793">
    <property type="component" value="Unassembled WGS sequence"/>
</dbReference>
<dbReference type="SUPFAM" id="SSF53448">
    <property type="entry name" value="Nucleotide-diphospho-sugar transferases"/>
    <property type="match status" value="1"/>
</dbReference>
<dbReference type="PANTHER" id="PTHR36529:SF1">
    <property type="entry name" value="GLYCOSYLTRANSFERASE"/>
    <property type="match status" value="1"/>
</dbReference>
<dbReference type="NCBIfam" id="TIGR04282">
    <property type="entry name" value="glyco_like_cofC"/>
    <property type="match status" value="1"/>
</dbReference>
<dbReference type="RefSeq" id="WP_290235019.1">
    <property type="nucleotide sequence ID" value="NZ_JAUFPZ010000002.1"/>
</dbReference>
<accession>A0ABV8H4N3</accession>
<dbReference type="Pfam" id="PF09837">
    <property type="entry name" value="DUF2064"/>
    <property type="match status" value="1"/>
</dbReference>
<dbReference type="Gene3D" id="3.90.550.10">
    <property type="entry name" value="Spore Coat Polysaccharide Biosynthesis Protein SpsA, Chain A"/>
    <property type="match status" value="1"/>
</dbReference>
<dbReference type="InterPro" id="IPR029044">
    <property type="entry name" value="Nucleotide-diphossugar_trans"/>
</dbReference>
<dbReference type="PANTHER" id="PTHR36529">
    <property type="entry name" value="SLL1095 PROTEIN"/>
    <property type="match status" value="1"/>
</dbReference>
<name>A0ABV8H4N3_9FLAO</name>
<dbReference type="InterPro" id="IPR018641">
    <property type="entry name" value="Trfase_1_rSAM/seldom-assoc"/>
</dbReference>
<comment type="caution">
    <text evidence="1">The sequence shown here is derived from an EMBL/GenBank/DDBJ whole genome shotgun (WGS) entry which is preliminary data.</text>
</comment>
<gene>
    <name evidence="1" type="ORF">ACFOS1_06655</name>
</gene>
<dbReference type="EMBL" id="JBHSAS010000006">
    <property type="protein sequence ID" value="MFC4027079.1"/>
    <property type="molecule type" value="Genomic_DNA"/>
</dbReference>
<organism evidence="1 2">
    <name type="scientific">Zunongwangia endophytica</name>
    <dbReference type="NCBI Taxonomy" id="1808945"/>
    <lineage>
        <taxon>Bacteria</taxon>
        <taxon>Pseudomonadati</taxon>
        <taxon>Bacteroidota</taxon>
        <taxon>Flavobacteriia</taxon>
        <taxon>Flavobacteriales</taxon>
        <taxon>Flavobacteriaceae</taxon>
        <taxon>Zunongwangia</taxon>
    </lineage>
</organism>
<proteinExistence type="predicted"/>